<dbReference type="Gene3D" id="1.10.530.10">
    <property type="match status" value="1"/>
</dbReference>
<evidence type="ECO:0000313" key="13">
    <source>
        <dbReference type="Proteomes" id="UP000807785"/>
    </source>
</evidence>
<dbReference type="GO" id="GO:0042597">
    <property type="term" value="C:periplasmic space"/>
    <property type="evidence" value="ECO:0007669"/>
    <property type="project" value="UniProtKB-SubCell"/>
</dbReference>
<dbReference type="InterPro" id="IPR019301">
    <property type="entry name" value="Flagellar_prot_FlgJ_N"/>
</dbReference>
<evidence type="ECO:0000256" key="9">
    <source>
        <dbReference type="ARBA" id="ARBA00023316"/>
    </source>
</evidence>
<keyword evidence="8" id="KW-0326">Glycosidase</keyword>
<keyword evidence="12" id="KW-0966">Cell projection</keyword>
<proteinExistence type="inferred from homology"/>
<keyword evidence="9" id="KW-0961">Cell wall biogenesis/degradation</keyword>
<comment type="caution">
    <text evidence="12">The sequence shown here is derived from an EMBL/GenBank/DDBJ whole genome shotgun (WGS) entry which is preliminary data.</text>
</comment>
<name>A0A9D7DXB5_9PROT</name>
<dbReference type="SMART" id="SM00047">
    <property type="entry name" value="LYZ2"/>
    <property type="match status" value="1"/>
</dbReference>
<dbReference type="InterPro" id="IPR013377">
    <property type="entry name" value="FlgJ"/>
</dbReference>
<dbReference type="Pfam" id="PF10135">
    <property type="entry name" value="Rod-binding"/>
    <property type="match status" value="1"/>
</dbReference>
<evidence type="ECO:0000256" key="4">
    <source>
        <dbReference type="ARBA" id="ARBA00007974"/>
    </source>
</evidence>
<evidence type="ECO:0000256" key="8">
    <source>
        <dbReference type="ARBA" id="ARBA00023295"/>
    </source>
</evidence>
<reference evidence="13" key="1">
    <citation type="journal article" date="2021" name="Nat. Commun.">
        <title>Connecting structure to function with the recovery of over 1000 high-quality metagenome-assembled genomes from activated sludge using long-read sequencing.</title>
        <authorList>
            <person name="Singleton C.M."/>
            <person name="Petriglieri F."/>
            <person name="Kristensen J.M."/>
            <person name="Kirkegaard R.H."/>
            <person name="Michaelsen T.Y."/>
            <person name="Andersen M.H."/>
            <person name="Kondrotaite Z."/>
            <person name="Karst S.M."/>
            <person name="Dueholm M.S."/>
            <person name="Nielsen P.H."/>
            <person name="Albertsen M."/>
        </authorList>
    </citation>
    <scope>NUCLEOTIDE SEQUENCE [LARGE SCALE GENOMIC DNA]</scope>
</reference>
<evidence type="ECO:0000256" key="7">
    <source>
        <dbReference type="ARBA" id="ARBA00022801"/>
    </source>
</evidence>
<keyword evidence="12" id="KW-0969">Cilium</keyword>
<comment type="subcellular location">
    <subcellularLocation>
        <location evidence="2">Periplasm</location>
    </subcellularLocation>
</comment>
<keyword evidence="6" id="KW-0574">Periplasm</keyword>
<dbReference type="NCBIfam" id="TIGR02541">
    <property type="entry name" value="flagell_FlgJ"/>
    <property type="match status" value="1"/>
</dbReference>
<dbReference type="InterPro" id="IPR002901">
    <property type="entry name" value="MGlyc_endo_b_GlcNAc-like_dom"/>
</dbReference>
<dbReference type="Proteomes" id="UP000807785">
    <property type="component" value="Unassembled WGS sequence"/>
</dbReference>
<evidence type="ECO:0000256" key="5">
    <source>
        <dbReference type="ARBA" id="ARBA00013433"/>
    </source>
</evidence>
<evidence type="ECO:0000256" key="10">
    <source>
        <dbReference type="ARBA" id="ARBA00030835"/>
    </source>
</evidence>
<dbReference type="EMBL" id="JADJEV010000003">
    <property type="protein sequence ID" value="MBK6972600.1"/>
    <property type="molecule type" value="Genomic_DNA"/>
</dbReference>
<comment type="similarity">
    <text evidence="4">In the C-terminal section; belongs to the glycosyl hydrolase 73 family.</text>
</comment>
<accession>A0A9D7DXB5</accession>
<dbReference type="GO" id="GO:0071973">
    <property type="term" value="P:bacterial-type flagellum-dependent cell motility"/>
    <property type="evidence" value="ECO:0007669"/>
    <property type="project" value="TreeGrafter"/>
</dbReference>
<dbReference type="Gene3D" id="2.10.70.40">
    <property type="entry name" value="peptidoglycan hydrolase"/>
    <property type="match status" value="1"/>
</dbReference>
<dbReference type="AlphaFoldDB" id="A0A9D7DXB5"/>
<dbReference type="GO" id="GO:0004040">
    <property type="term" value="F:amidase activity"/>
    <property type="evidence" value="ECO:0007669"/>
    <property type="project" value="InterPro"/>
</dbReference>
<dbReference type="GO" id="GO:0044780">
    <property type="term" value="P:bacterial-type flagellum assembly"/>
    <property type="evidence" value="ECO:0007669"/>
    <property type="project" value="InterPro"/>
</dbReference>
<dbReference type="PRINTS" id="PR01002">
    <property type="entry name" value="FLGFLGJ"/>
</dbReference>
<organism evidence="12 13">
    <name type="scientific">Candidatus Methylophosphatis roskildensis</name>
    <dbReference type="NCBI Taxonomy" id="2899263"/>
    <lineage>
        <taxon>Bacteria</taxon>
        <taxon>Pseudomonadati</taxon>
        <taxon>Pseudomonadota</taxon>
        <taxon>Betaproteobacteria</taxon>
        <taxon>Nitrosomonadales</taxon>
        <taxon>Sterolibacteriaceae</taxon>
        <taxon>Candidatus Methylophosphatis</taxon>
    </lineage>
</organism>
<dbReference type="FunFam" id="2.10.70.40:FF:000001">
    <property type="entry name" value="Flagellar assembly peptidoglycan hydrolase FlgJ"/>
    <property type="match status" value="1"/>
</dbReference>
<gene>
    <name evidence="12" type="primary">flgJ</name>
    <name evidence="12" type="ORF">IPH26_06485</name>
</gene>
<evidence type="ECO:0000256" key="3">
    <source>
        <dbReference type="ARBA" id="ARBA00006880"/>
    </source>
</evidence>
<dbReference type="PANTHER" id="PTHR33308">
    <property type="entry name" value="PEPTIDOGLYCAN HYDROLASE FLGJ"/>
    <property type="match status" value="1"/>
</dbReference>
<evidence type="ECO:0000256" key="2">
    <source>
        <dbReference type="ARBA" id="ARBA00004418"/>
    </source>
</evidence>
<sequence length="335" mass="34927">MMATVSGNQLAFDANSLNGIKRLARDNSPAALKAASQQFETVFLQMVLKSMRDATPQAGMFDSEQTKTFTGLLDQQLAMTLSSSRGGTGLAAVIEQQLGRQMAPAVAPGESKGLPLAPQAAGHPLPSALSGPAVAGNPMSQALDRYRAAAAAADRARGAASSAADGATLPASLAALPVGKREFVQKVWPHAMQVSRETGIPAHFMVAQAALETGWGKSEIRRADGTQSYNLFNIKAGSNWNGGSAKVMTTEYENGTPVHENASFRAYGSYAEAFRDYARLINGNARYAGAAGQTDARAFADGLQRGGYATDPAYASKLRRVIEGLASAGVVADDG</sequence>
<comment type="similarity">
    <text evidence="3">In the N-terminal section; belongs to the FlgJ family.</text>
</comment>
<evidence type="ECO:0000256" key="6">
    <source>
        <dbReference type="ARBA" id="ARBA00022764"/>
    </source>
</evidence>
<dbReference type="GO" id="GO:0071555">
    <property type="term" value="P:cell wall organization"/>
    <property type="evidence" value="ECO:0007669"/>
    <property type="project" value="UniProtKB-KW"/>
</dbReference>
<comment type="function">
    <text evidence="1">Flagellum-specific muramidase which hydrolyzes the peptidoglycan layer to assemble the rod structure in the periplasmic space.</text>
</comment>
<keyword evidence="7 12" id="KW-0378">Hydrolase</keyword>
<dbReference type="InterPro" id="IPR051056">
    <property type="entry name" value="Glycosyl_Hydrolase_73"/>
</dbReference>
<evidence type="ECO:0000256" key="1">
    <source>
        <dbReference type="ARBA" id="ARBA00002954"/>
    </source>
</evidence>
<dbReference type="GO" id="GO:0016798">
    <property type="term" value="F:hydrolase activity, acting on glycosyl bonds"/>
    <property type="evidence" value="ECO:0007669"/>
    <property type="project" value="UniProtKB-KW"/>
</dbReference>
<dbReference type="Pfam" id="PF01832">
    <property type="entry name" value="Glucosaminidase"/>
    <property type="match status" value="1"/>
</dbReference>
<evidence type="ECO:0000259" key="11">
    <source>
        <dbReference type="SMART" id="SM00047"/>
    </source>
</evidence>
<dbReference type="PANTHER" id="PTHR33308:SF9">
    <property type="entry name" value="PEPTIDOGLYCAN HYDROLASE FLGJ"/>
    <property type="match status" value="1"/>
</dbReference>
<evidence type="ECO:0000313" key="12">
    <source>
        <dbReference type="EMBL" id="MBK6972600.1"/>
    </source>
</evidence>
<feature type="domain" description="Mannosyl-glycoprotein endo-beta-N-acetylglucosamidase-like" evidence="11">
    <location>
        <begin position="173"/>
        <end position="331"/>
    </location>
</feature>
<keyword evidence="12" id="KW-0282">Flagellum</keyword>
<protein>
    <recommendedName>
        <fullName evidence="5">Peptidoglycan hydrolase FlgJ</fullName>
    </recommendedName>
    <alternativeName>
        <fullName evidence="10">Muramidase FlgJ</fullName>
    </alternativeName>
</protein>